<accession>A0A383TD63</accession>
<reference evidence="11" key="1">
    <citation type="submission" date="2018-05" db="EMBL/GenBank/DDBJ databases">
        <authorList>
            <person name="Strepis N."/>
        </authorList>
    </citation>
    <scope>NUCLEOTIDE SEQUENCE [LARGE SCALE GENOMIC DNA]</scope>
</reference>
<evidence type="ECO:0000313" key="11">
    <source>
        <dbReference type="Proteomes" id="UP000262072"/>
    </source>
</evidence>
<dbReference type="RefSeq" id="WP_119092617.1">
    <property type="nucleotide sequence ID" value="NZ_UNRR01000009.1"/>
</dbReference>
<dbReference type="InterPro" id="IPR052170">
    <property type="entry name" value="M29_Exopeptidase"/>
</dbReference>
<dbReference type="PRINTS" id="PR00919">
    <property type="entry name" value="THERMOPTASE"/>
</dbReference>
<dbReference type="GO" id="GO:0046872">
    <property type="term" value="F:metal ion binding"/>
    <property type="evidence" value="ECO:0007669"/>
    <property type="project" value="UniProtKB-KW"/>
</dbReference>
<organism evidence="10 11">
    <name type="scientific">Trichococcus shcherbakoviae</name>
    <dbReference type="NCBI Taxonomy" id="2094020"/>
    <lineage>
        <taxon>Bacteria</taxon>
        <taxon>Bacillati</taxon>
        <taxon>Bacillota</taxon>
        <taxon>Bacilli</taxon>
        <taxon>Lactobacillales</taxon>
        <taxon>Carnobacteriaceae</taxon>
        <taxon>Trichococcus</taxon>
    </lineage>
</organism>
<dbReference type="Pfam" id="PF02073">
    <property type="entry name" value="Peptidase_M29"/>
    <property type="match status" value="1"/>
</dbReference>
<evidence type="ECO:0000256" key="1">
    <source>
        <dbReference type="ARBA" id="ARBA00001941"/>
    </source>
</evidence>
<keyword evidence="9" id="KW-0482">Metalloprotease</keyword>
<comment type="cofactor">
    <cofactor evidence="1">
        <name>Co(2+)</name>
        <dbReference type="ChEBI" id="CHEBI:48828"/>
    </cofactor>
</comment>
<dbReference type="InterPro" id="IPR000787">
    <property type="entry name" value="Peptidase_M29"/>
</dbReference>
<dbReference type="AlphaFoldDB" id="A0A383TD63"/>
<keyword evidence="5 10" id="KW-0031">Aminopeptidase</keyword>
<name>A0A383TD63_9LACT</name>
<dbReference type="Proteomes" id="UP000262072">
    <property type="component" value="Unassembled WGS sequence"/>
</dbReference>
<sequence length="414" mass="45319">MVLPNFEENLQKYAKLLVSKGINVQKGHTIVITVDVEQAPFARLLTKEAYALGAEEVIVKWTDDFVTRETYLHTSEERMTNIPQYKVDESLDMIEKKASRLSVRSADPDALNGVDGKKLSAVQKANNVAFDAQRTATQANKVSWTVAAAAGAKWAAKVFPDLATEEEQVDALWNEIFKTCRVYEADPVAAWDAHEARLLSKADVLNAEQFDTLHYTAPNGTDLTVGMPANHVWESAGSVNAQNEKFIANMPTEEVFSAPDFRRIDGVVKSTKPLSYAGNIIDGMTFRFENGQVTEVTAEKGEDTIRRLVEENDGGRSLGEVALVPDPSPISQSGIVFFNTLFDENASNHLALGSAYASSVVGGTEMTQEELAAAGLNRSTTHVDFMIGSADMDIDGIRKDGSVMPIFRNGDWAF</sequence>
<dbReference type="GO" id="GO:0006508">
    <property type="term" value="P:proteolysis"/>
    <property type="evidence" value="ECO:0007669"/>
    <property type="project" value="UniProtKB-KW"/>
</dbReference>
<proteinExistence type="inferred from homology"/>
<evidence type="ECO:0000313" key="10">
    <source>
        <dbReference type="EMBL" id="SYZ77888.1"/>
    </source>
</evidence>
<keyword evidence="6" id="KW-0645">Protease</keyword>
<dbReference type="PANTHER" id="PTHR34448:SF3">
    <property type="entry name" value="AMINOPEPTIDASE AMPS"/>
    <property type="match status" value="1"/>
</dbReference>
<keyword evidence="8" id="KW-0378">Hydrolase</keyword>
<evidence type="ECO:0000256" key="4">
    <source>
        <dbReference type="ARBA" id="ARBA00008236"/>
    </source>
</evidence>
<comment type="cofactor">
    <cofactor evidence="3">
        <name>Zn(2+)</name>
        <dbReference type="ChEBI" id="CHEBI:29105"/>
    </cofactor>
</comment>
<comment type="cofactor">
    <cofactor evidence="2">
        <name>Mg(2+)</name>
        <dbReference type="ChEBI" id="CHEBI:18420"/>
    </cofactor>
</comment>
<evidence type="ECO:0000256" key="9">
    <source>
        <dbReference type="ARBA" id="ARBA00023049"/>
    </source>
</evidence>
<dbReference type="GO" id="GO:0008237">
    <property type="term" value="F:metallopeptidase activity"/>
    <property type="evidence" value="ECO:0007669"/>
    <property type="project" value="UniProtKB-KW"/>
</dbReference>
<evidence type="ECO:0000256" key="7">
    <source>
        <dbReference type="ARBA" id="ARBA00022723"/>
    </source>
</evidence>
<dbReference type="GO" id="GO:0004177">
    <property type="term" value="F:aminopeptidase activity"/>
    <property type="evidence" value="ECO:0007669"/>
    <property type="project" value="UniProtKB-KW"/>
</dbReference>
<protein>
    <submittedName>
        <fullName evidence="10">Peptidase m29 aminopeptidase ii</fullName>
    </submittedName>
</protein>
<dbReference type="Gene3D" id="3.40.1830.10">
    <property type="entry name" value="Thermophilic metalloprotease (M29)"/>
    <property type="match status" value="1"/>
</dbReference>
<evidence type="ECO:0000256" key="3">
    <source>
        <dbReference type="ARBA" id="ARBA00001947"/>
    </source>
</evidence>
<dbReference type="InterPro" id="IPR035097">
    <property type="entry name" value="M29_N-terminal"/>
</dbReference>
<keyword evidence="7" id="KW-0479">Metal-binding</keyword>
<comment type="similarity">
    <text evidence="4">Belongs to the peptidase M29 family.</text>
</comment>
<evidence type="ECO:0000256" key="5">
    <source>
        <dbReference type="ARBA" id="ARBA00022438"/>
    </source>
</evidence>
<evidence type="ECO:0000256" key="6">
    <source>
        <dbReference type="ARBA" id="ARBA00022670"/>
    </source>
</evidence>
<dbReference type="EMBL" id="UNRR01000009">
    <property type="protein sequence ID" value="SYZ77888.1"/>
    <property type="molecule type" value="Genomic_DNA"/>
</dbReference>
<evidence type="ECO:0000256" key="2">
    <source>
        <dbReference type="ARBA" id="ARBA00001946"/>
    </source>
</evidence>
<dbReference type="OrthoDB" id="9803993at2"/>
<dbReference type="SUPFAM" id="SSF144052">
    <property type="entry name" value="Thermophilic metalloprotease-like"/>
    <property type="match status" value="1"/>
</dbReference>
<dbReference type="PANTHER" id="PTHR34448">
    <property type="entry name" value="AMINOPEPTIDASE"/>
    <property type="match status" value="1"/>
</dbReference>
<gene>
    <name evidence="10" type="ORF">TART1_0658</name>
</gene>
<evidence type="ECO:0000256" key="8">
    <source>
        <dbReference type="ARBA" id="ARBA00022801"/>
    </source>
</evidence>